<proteinExistence type="predicted"/>
<feature type="region of interest" description="Disordered" evidence="1">
    <location>
        <begin position="77"/>
        <end position="142"/>
    </location>
</feature>
<dbReference type="Proteomes" id="UP000054549">
    <property type="component" value="Unassembled WGS sequence"/>
</dbReference>
<dbReference type="OrthoDB" id="3056220at2759"/>
<feature type="domain" description="C2H2-type" evidence="2">
    <location>
        <begin position="23"/>
        <end position="46"/>
    </location>
</feature>
<dbReference type="InParanoid" id="A0A0C2T2Z5"/>
<evidence type="ECO:0000313" key="4">
    <source>
        <dbReference type="Proteomes" id="UP000054549"/>
    </source>
</evidence>
<feature type="compositionally biased region" description="Polar residues" evidence="1">
    <location>
        <begin position="309"/>
        <end position="322"/>
    </location>
</feature>
<dbReference type="EMBL" id="KN818224">
    <property type="protein sequence ID" value="KIL70240.1"/>
    <property type="molecule type" value="Genomic_DNA"/>
</dbReference>
<reference evidence="3 4" key="1">
    <citation type="submission" date="2014-04" db="EMBL/GenBank/DDBJ databases">
        <title>Evolutionary Origins and Diversification of the Mycorrhizal Mutualists.</title>
        <authorList>
            <consortium name="DOE Joint Genome Institute"/>
            <consortium name="Mycorrhizal Genomics Consortium"/>
            <person name="Kohler A."/>
            <person name="Kuo A."/>
            <person name="Nagy L.G."/>
            <person name="Floudas D."/>
            <person name="Copeland A."/>
            <person name="Barry K.W."/>
            <person name="Cichocki N."/>
            <person name="Veneault-Fourrey C."/>
            <person name="LaButti K."/>
            <person name="Lindquist E.A."/>
            <person name="Lipzen A."/>
            <person name="Lundell T."/>
            <person name="Morin E."/>
            <person name="Murat C."/>
            <person name="Riley R."/>
            <person name="Ohm R."/>
            <person name="Sun H."/>
            <person name="Tunlid A."/>
            <person name="Henrissat B."/>
            <person name="Grigoriev I.V."/>
            <person name="Hibbett D.S."/>
            <person name="Martin F."/>
        </authorList>
    </citation>
    <scope>NUCLEOTIDE SEQUENCE [LARGE SCALE GENOMIC DNA]</scope>
    <source>
        <strain evidence="3 4">Koide BX008</strain>
    </source>
</reference>
<protein>
    <recommendedName>
        <fullName evidence="2">C2H2-type domain-containing protein</fullName>
    </recommendedName>
</protein>
<keyword evidence="4" id="KW-1185">Reference proteome</keyword>
<feature type="compositionally biased region" description="Polar residues" evidence="1">
    <location>
        <begin position="246"/>
        <end position="267"/>
    </location>
</feature>
<dbReference type="AlphaFoldDB" id="A0A0C2T2Z5"/>
<feature type="compositionally biased region" description="Polar residues" evidence="1">
    <location>
        <begin position="219"/>
        <end position="238"/>
    </location>
</feature>
<feature type="compositionally biased region" description="Polar residues" evidence="1">
    <location>
        <begin position="334"/>
        <end position="352"/>
    </location>
</feature>
<evidence type="ECO:0000259" key="2">
    <source>
        <dbReference type="PROSITE" id="PS00028"/>
    </source>
</evidence>
<evidence type="ECO:0000256" key="1">
    <source>
        <dbReference type="SAM" id="MobiDB-lite"/>
    </source>
</evidence>
<gene>
    <name evidence="3" type="ORF">M378DRAFT_7139</name>
</gene>
<evidence type="ECO:0000313" key="3">
    <source>
        <dbReference type="EMBL" id="KIL70240.1"/>
    </source>
</evidence>
<dbReference type="PROSITE" id="PS00028">
    <property type="entry name" value="ZINC_FINGER_C2H2_1"/>
    <property type="match status" value="1"/>
</dbReference>
<dbReference type="InterPro" id="IPR013087">
    <property type="entry name" value="Znf_C2H2_type"/>
</dbReference>
<feature type="compositionally biased region" description="Polar residues" evidence="1">
    <location>
        <begin position="105"/>
        <end position="127"/>
    </location>
</feature>
<feature type="compositionally biased region" description="Low complexity" evidence="1">
    <location>
        <begin position="80"/>
        <end position="104"/>
    </location>
</feature>
<accession>A0A0C2T2Z5</accession>
<feature type="compositionally biased region" description="Low complexity" evidence="1">
    <location>
        <begin position="204"/>
        <end position="214"/>
    </location>
</feature>
<dbReference type="HOGENOM" id="CLU_787478_0_0_1"/>
<feature type="region of interest" description="Disordered" evidence="1">
    <location>
        <begin position="194"/>
        <end position="352"/>
    </location>
</feature>
<organism evidence="3 4">
    <name type="scientific">Amanita muscaria (strain Koide BX008)</name>
    <dbReference type="NCBI Taxonomy" id="946122"/>
    <lineage>
        <taxon>Eukaryota</taxon>
        <taxon>Fungi</taxon>
        <taxon>Dikarya</taxon>
        <taxon>Basidiomycota</taxon>
        <taxon>Agaricomycotina</taxon>
        <taxon>Agaricomycetes</taxon>
        <taxon>Agaricomycetidae</taxon>
        <taxon>Agaricales</taxon>
        <taxon>Pluteineae</taxon>
        <taxon>Amanitaceae</taxon>
        <taxon>Amanita</taxon>
    </lineage>
</organism>
<feature type="compositionally biased region" description="Basic residues" evidence="1">
    <location>
        <begin position="283"/>
        <end position="295"/>
    </location>
</feature>
<dbReference type="STRING" id="946122.A0A0C2T2Z5"/>
<name>A0A0C2T2Z5_AMAMK</name>
<sequence>MLSDDPFVRQLEEEQETPRIQSCRWVWCRETFSGRPALNDHVISVHVNHKSVRRSDIPTLRQLEEASSKAFDIIPKALEPNPSSLPSTPTSSPLSFPSALLSPTQGEPSISYNGQPNNQSVEHSSPLRTPRPEGLNDTPCPSVAHSLPFTPLKSAVEPNFASLSSPADSHLYSPVIPKSPGLSKMVSDTINSCKRRSMGYRDNSPSISSSTSSRDSVEKQLTQSMENCSPRPDNNSTKKAGLAKEVTQSQLQTHSVTITRLQSTAHSSARVRRQTWYQGVPKSHLRTSKPSRARRMAATVSHSHKSSRPDGSSGSGASSTPEWPQIPQEEGHTNSHPFPYQTQPSYDSQPMI</sequence>